<evidence type="ECO:0000256" key="1">
    <source>
        <dbReference type="ARBA" id="ARBA00004651"/>
    </source>
</evidence>
<keyword evidence="3" id="KW-1003">Cell membrane</keyword>
<dbReference type="InterPro" id="IPR036259">
    <property type="entry name" value="MFS_trans_sf"/>
</dbReference>
<keyword evidence="4 8" id="KW-0812">Transmembrane</keyword>
<dbReference type="CDD" id="cd17332">
    <property type="entry name" value="MFS_MelB_like"/>
    <property type="match status" value="1"/>
</dbReference>
<evidence type="ECO:0000256" key="7">
    <source>
        <dbReference type="ARBA" id="ARBA00023136"/>
    </source>
</evidence>
<feature type="transmembrane region" description="Helical" evidence="8">
    <location>
        <begin position="322"/>
        <end position="348"/>
    </location>
</feature>
<dbReference type="InterPro" id="IPR018043">
    <property type="entry name" value="Na/Gal_symport_CS"/>
</dbReference>
<feature type="transmembrane region" description="Helical" evidence="8">
    <location>
        <begin position="282"/>
        <end position="302"/>
    </location>
</feature>
<feature type="transmembrane region" description="Helical" evidence="8">
    <location>
        <begin position="422"/>
        <end position="441"/>
    </location>
</feature>
<proteinExistence type="predicted"/>
<feature type="transmembrane region" description="Helical" evidence="8">
    <location>
        <begin position="96"/>
        <end position="119"/>
    </location>
</feature>
<dbReference type="PANTHER" id="PTHR11328">
    <property type="entry name" value="MAJOR FACILITATOR SUPERFAMILY DOMAIN-CONTAINING PROTEIN"/>
    <property type="match status" value="1"/>
</dbReference>
<dbReference type="Pfam" id="PF13347">
    <property type="entry name" value="MFS_2"/>
    <property type="match status" value="1"/>
</dbReference>
<sequence length="461" mass="50552">MAERNLEVTKMNEVEKKVKIGLWRQRIGYGSSDFACNLIWQMISLYLLYFYTNVMHLNAGAVSVMFLVTKVIDGISDLIVGFLIDKTNTRWGKSRPWILFGAVPFGVAAVVAFSVPNIGQTGMLIYAYVSYILLSTAYTVVNIPMASILPALSEDPHERTVLASCRTFFSSVGSTVVSAFALTLVDKFGNGNEALGFRIVMMIFGVIGCLVFFFCFFNTKERVVIKQEKVSLKANISCLLHNKPWKLFALNIVWFFGGYVIQASAVIYYFTYVVQNAMLVQIVATITTLVPIIANLCAPFLVKLTTKRNLMVGGSFVHMGGLLIIFFGGTNVPVLLAGAVIAAAGYGLKASMHFAMQPDPVDYGEWKSGVNTAGTLSAVNGFVGKVGMAIASSIGAALLQFGGFDANQAIQTVTAQHYITAMYIWVPILTNIATIVTMMFYDLDKIYPQIIKELDERRANA</sequence>
<dbReference type="GO" id="GO:0008643">
    <property type="term" value="P:carbohydrate transport"/>
    <property type="evidence" value="ECO:0007669"/>
    <property type="project" value="InterPro"/>
</dbReference>
<dbReference type="NCBIfam" id="TIGR00792">
    <property type="entry name" value="gph"/>
    <property type="match status" value="1"/>
</dbReference>
<feature type="transmembrane region" description="Helical" evidence="8">
    <location>
        <begin position="34"/>
        <end position="52"/>
    </location>
</feature>
<organism evidence="9 10">
    <name type="scientific">Blautia obeum A2-162</name>
    <dbReference type="NCBI Taxonomy" id="657314"/>
    <lineage>
        <taxon>Bacteria</taxon>
        <taxon>Bacillati</taxon>
        <taxon>Bacillota</taxon>
        <taxon>Clostridia</taxon>
        <taxon>Lachnospirales</taxon>
        <taxon>Lachnospiraceae</taxon>
        <taxon>Blautia</taxon>
    </lineage>
</organism>
<evidence type="ECO:0000256" key="4">
    <source>
        <dbReference type="ARBA" id="ARBA00022692"/>
    </source>
</evidence>
<evidence type="ECO:0000256" key="6">
    <source>
        <dbReference type="ARBA" id="ARBA00022989"/>
    </source>
</evidence>
<gene>
    <name evidence="9" type="ORF">CK5_07340</name>
</gene>
<dbReference type="GO" id="GO:0015293">
    <property type="term" value="F:symporter activity"/>
    <property type="evidence" value="ECO:0007669"/>
    <property type="project" value="UniProtKB-KW"/>
</dbReference>
<keyword evidence="10" id="KW-1185">Reference proteome</keyword>
<reference evidence="9 10" key="1">
    <citation type="submission" date="2010-03" db="EMBL/GenBank/DDBJ databases">
        <title>The genome sequence of Ruminococcus obeum A2-162.</title>
        <authorList>
            <consortium name="metaHIT consortium -- http://www.metahit.eu/"/>
            <person name="Pajon A."/>
            <person name="Turner K."/>
            <person name="Parkhill J."/>
            <person name="Duncan S."/>
            <person name="Flint H."/>
        </authorList>
    </citation>
    <scope>NUCLEOTIDE SEQUENCE [LARGE SCALE GENOMIC DNA]</scope>
    <source>
        <strain evidence="9 10">A2-162</strain>
    </source>
</reference>
<feature type="transmembrane region" description="Helical" evidence="8">
    <location>
        <begin position="161"/>
        <end position="185"/>
    </location>
</feature>
<dbReference type="InterPro" id="IPR039672">
    <property type="entry name" value="MFS_2"/>
</dbReference>
<feature type="transmembrane region" description="Helical" evidence="8">
    <location>
        <begin position="64"/>
        <end position="84"/>
    </location>
</feature>
<reference evidence="9 10" key="2">
    <citation type="submission" date="2010-03" db="EMBL/GenBank/DDBJ databases">
        <authorList>
            <person name="Pajon A."/>
        </authorList>
    </citation>
    <scope>NUCLEOTIDE SEQUENCE [LARGE SCALE GENOMIC DNA]</scope>
    <source>
        <strain evidence="9 10">A2-162</strain>
    </source>
</reference>
<keyword evidence="6 8" id="KW-1133">Transmembrane helix</keyword>
<keyword evidence="5" id="KW-0769">Symport</keyword>
<evidence type="ECO:0000313" key="10">
    <source>
        <dbReference type="Proteomes" id="UP000008955"/>
    </source>
</evidence>
<dbReference type="Proteomes" id="UP000008955">
    <property type="component" value="Chromosome"/>
</dbReference>
<feature type="transmembrane region" description="Helical" evidence="8">
    <location>
        <begin position="125"/>
        <end position="149"/>
    </location>
</feature>
<dbReference type="KEGG" id="rob:CK5_07340"/>
<dbReference type="PROSITE" id="PS00872">
    <property type="entry name" value="NA_GALACTOSIDE_SYMP"/>
    <property type="match status" value="1"/>
</dbReference>
<accession>D4LXC4</accession>
<dbReference type="GO" id="GO:0006814">
    <property type="term" value="P:sodium ion transport"/>
    <property type="evidence" value="ECO:0007669"/>
    <property type="project" value="InterPro"/>
</dbReference>
<name>D4LXC4_9FIRM</name>
<dbReference type="Gene3D" id="1.20.1250.20">
    <property type="entry name" value="MFS general substrate transporter like domains"/>
    <property type="match status" value="1"/>
</dbReference>
<keyword evidence="2" id="KW-0813">Transport</keyword>
<dbReference type="PANTHER" id="PTHR11328:SF24">
    <property type="entry name" value="MAJOR FACILITATOR SUPERFAMILY (MFS) PROFILE DOMAIN-CONTAINING PROTEIN"/>
    <property type="match status" value="1"/>
</dbReference>
<evidence type="ECO:0000256" key="5">
    <source>
        <dbReference type="ARBA" id="ARBA00022847"/>
    </source>
</evidence>
<dbReference type="GO" id="GO:0005886">
    <property type="term" value="C:plasma membrane"/>
    <property type="evidence" value="ECO:0007669"/>
    <property type="project" value="UniProtKB-SubCell"/>
</dbReference>
<evidence type="ECO:0000256" key="8">
    <source>
        <dbReference type="SAM" id="Phobius"/>
    </source>
</evidence>
<dbReference type="AlphaFoldDB" id="D4LXC4"/>
<evidence type="ECO:0000313" key="9">
    <source>
        <dbReference type="EMBL" id="CBL22277.1"/>
    </source>
</evidence>
<dbReference type="PATRIC" id="fig|657314.3.peg.500"/>
<protein>
    <submittedName>
        <fullName evidence="9">Sugar (Glycoside-Pentoside-Hexuronide) transporter</fullName>
    </submittedName>
</protein>
<dbReference type="SUPFAM" id="SSF103473">
    <property type="entry name" value="MFS general substrate transporter"/>
    <property type="match status" value="1"/>
</dbReference>
<evidence type="ECO:0000256" key="3">
    <source>
        <dbReference type="ARBA" id="ARBA00022475"/>
    </source>
</evidence>
<feature type="transmembrane region" description="Helical" evidence="8">
    <location>
        <begin position="197"/>
        <end position="217"/>
    </location>
</feature>
<dbReference type="EMBL" id="FP929054">
    <property type="protein sequence ID" value="CBL22277.1"/>
    <property type="molecule type" value="Genomic_DNA"/>
</dbReference>
<dbReference type="InterPro" id="IPR001927">
    <property type="entry name" value="Na/Gal_symport"/>
</dbReference>
<dbReference type="HOGENOM" id="CLU_027408_0_0_9"/>
<evidence type="ECO:0000256" key="2">
    <source>
        <dbReference type="ARBA" id="ARBA00022448"/>
    </source>
</evidence>
<feature type="transmembrane region" description="Helical" evidence="8">
    <location>
        <begin position="247"/>
        <end position="270"/>
    </location>
</feature>
<comment type="subcellular location">
    <subcellularLocation>
        <location evidence="1">Cell membrane</location>
        <topology evidence="1">Multi-pass membrane protein</topology>
    </subcellularLocation>
</comment>
<keyword evidence="7 8" id="KW-0472">Membrane</keyword>